<dbReference type="AlphaFoldDB" id="A0A1S7DV46"/>
<evidence type="ECO:0008006" key="3">
    <source>
        <dbReference type="Google" id="ProtNLM"/>
    </source>
</evidence>
<gene>
    <name evidence="1" type="ORF">AB406_2039</name>
</gene>
<dbReference type="InterPro" id="IPR019694">
    <property type="entry name" value="Phage_HP1_Orf23"/>
</dbReference>
<sequence>MSNLQGVNITKGRLGANRLASNDAISGIIISAVALSAIALDTPITVYNLKDVEALGITAEYDATNNVNCYRHLSEFYRMAGEGTELHLMLVNRSETMSGICEKAKILLPYAKGDIKQLAIAVNPTAEPVMLNGLPSDVYNAIAKAQELANWAYQNNMPLNIFLEGYAYGGNASSSANLRAIDNLQADKVSVVIGQDYNYAKTKTDKAKKYADVGTVLGVCSKAKVNQNIGENESFNITNAVKGIWVEPGLSSHHKNTAVFSDLQTLEDKGYIFGITYAGMAGVRINNDHTCTPVIVDDENRVNEHTIAYGRVMNKAVRSLRTAYLPKVKTNWEVDEKTGKLSLGTITALEDIGDRVFEDMVRRGEITYGKTIINQNSDLIVSKELIISYKIVPRGVIGEINGTINLKTQA</sequence>
<evidence type="ECO:0000313" key="1">
    <source>
        <dbReference type="EMBL" id="AQY22979.1"/>
    </source>
</evidence>
<accession>A0A1S7DV46</accession>
<dbReference type="EMBL" id="CP011859">
    <property type="protein sequence ID" value="AQY22979.1"/>
    <property type="molecule type" value="Genomic_DNA"/>
</dbReference>
<evidence type="ECO:0000313" key="2">
    <source>
        <dbReference type="Proteomes" id="UP000189883"/>
    </source>
</evidence>
<dbReference type="Proteomes" id="UP000189883">
    <property type="component" value="Chromosome"/>
</dbReference>
<dbReference type="RefSeq" id="WP_079208155.1">
    <property type="nucleotide sequence ID" value="NZ_CP011859.1"/>
</dbReference>
<reference evidence="1 2" key="1">
    <citation type="submission" date="2015-06" db="EMBL/GenBank/DDBJ databases">
        <title>R. anatipestifer strain HXb2 is the most virulent strain so far, and the genome sequence would help us uncover the pathogenesis.</title>
        <authorList>
            <person name="Hu Q."/>
            <person name="Qi J."/>
            <person name="Bo H."/>
            <person name="Liu G."/>
            <person name="Tao M."/>
            <person name="Ding Y."/>
            <person name="Xue Y."/>
        </authorList>
    </citation>
    <scope>NUCLEOTIDE SEQUENCE [LARGE SCALE GENOMIC DNA]</scope>
    <source>
        <strain evidence="1 2">HXb2</strain>
    </source>
</reference>
<organism evidence="1 2">
    <name type="scientific">Riemerella anatipestifer</name>
    <name type="common">Moraxella anatipestifer</name>
    <dbReference type="NCBI Taxonomy" id="34085"/>
    <lineage>
        <taxon>Bacteria</taxon>
        <taxon>Pseudomonadati</taxon>
        <taxon>Bacteroidota</taxon>
        <taxon>Flavobacteriia</taxon>
        <taxon>Flavobacteriales</taxon>
        <taxon>Weeksellaceae</taxon>
        <taxon>Riemerella</taxon>
    </lineage>
</organism>
<protein>
    <recommendedName>
        <fullName evidence="3">DUF2586 domain-containing protein</fullName>
    </recommendedName>
</protein>
<name>A0A1S7DV46_RIEAN</name>
<dbReference type="Pfam" id="PF10758">
    <property type="entry name" value="DUF2586"/>
    <property type="match status" value="1"/>
</dbReference>
<proteinExistence type="predicted"/>